<reference evidence="2 3" key="1">
    <citation type="submission" date="2014-04" db="EMBL/GenBank/DDBJ databases">
        <authorList>
            <consortium name="DOE Joint Genome Institute"/>
            <person name="Kuo A."/>
            <person name="Girlanda M."/>
            <person name="Perotto S."/>
            <person name="Kohler A."/>
            <person name="Nagy L.G."/>
            <person name="Floudas D."/>
            <person name="Copeland A."/>
            <person name="Barry K.W."/>
            <person name="Cichocki N."/>
            <person name="Veneault-Fourrey C."/>
            <person name="LaButti K."/>
            <person name="Lindquist E.A."/>
            <person name="Lipzen A."/>
            <person name="Lundell T."/>
            <person name="Morin E."/>
            <person name="Murat C."/>
            <person name="Sun H."/>
            <person name="Tunlid A."/>
            <person name="Henrissat B."/>
            <person name="Grigoriev I.V."/>
            <person name="Hibbett D.S."/>
            <person name="Martin F."/>
            <person name="Nordberg H.P."/>
            <person name="Cantor M.N."/>
            <person name="Hua S.X."/>
        </authorList>
    </citation>
    <scope>NUCLEOTIDE SEQUENCE [LARGE SCALE GENOMIC DNA]</scope>
    <source>
        <strain evidence="2 3">MUT 4182</strain>
    </source>
</reference>
<name>A0A0C3QY74_9AGAM</name>
<accession>A0A0C3QY74</accession>
<evidence type="ECO:0000313" key="3">
    <source>
        <dbReference type="Proteomes" id="UP000054248"/>
    </source>
</evidence>
<dbReference type="HOGENOM" id="CLU_1391150_0_0_1"/>
<feature type="compositionally biased region" description="Basic and acidic residues" evidence="1">
    <location>
        <begin position="146"/>
        <end position="183"/>
    </location>
</feature>
<evidence type="ECO:0000256" key="1">
    <source>
        <dbReference type="SAM" id="MobiDB-lite"/>
    </source>
</evidence>
<dbReference type="STRING" id="1051891.A0A0C3QY74"/>
<keyword evidence="3" id="KW-1185">Reference proteome</keyword>
<reference evidence="3" key="2">
    <citation type="submission" date="2015-01" db="EMBL/GenBank/DDBJ databases">
        <title>Evolutionary Origins and Diversification of the Mycorrhizal Mutualists.</title>
        <authorList>
            <consortium name="DOE Joint Genome Institute"/>
            <consortium name="Mycorrhizal Genomics Consortium"/>
            <person name="Kohler A."/>
            <person name="Kuo A."/>
            <person name="Nagy L.G."/>
            <person name="Floudas D."/>
            <person name="Copeland A."/>
            <person name="Barry K.W."/>
            <person name="Cichocki N."/>
            <person name="Veneault-Fourrey C."/>
            <person name="LaButti K."/>
            <person name="Lindquist E.A."/>
            <person name="Lipzen A."/>
            <person name="Lundell T."/>
            <person name="Morin E."/>
            <person name="Murat C."/>
            <person name="Riley R."/>
            <person name="Ohm R."/>
            <person name="Sun H."/>
            <person name="Tunlid A."/>
            <person name="Henrissat B."/>
            <person name="Grigoriev I.V."/>
            <person name="Hibbett D.S."/>
            <person name="Martin F."/>
        </authorList>
    </citation>
    <scope>NUCLEOTIDE SEQUENCE [LARGE SCALE GENOMIC DNA]</scope>
    <source>
        <strain evidence="3">MUT 4182</strain>
    </source>
</reference>
<sequence>MSASYQRATDSGAEPGHPIQAPTDKKVAEQGISEKAQSRPDVAGDENAADQPAAPNQDYPEQKHAGKVGYGPNYAEARGRVTMGEKIDGLKEEMKGKLKHDQHLVQEGHDKRTGELKRHQMEEDNNPKAIAAAKPDDSENPGNATESERQGSGIDHENVQAEQRKADEEAKDRNDRQVQERVESQVNAGDRAEMPQ</sequence>
<organism evidence="2 3">
    <name type="scientific">Tulasnella calospora MUT 4182</name>
    <dbReference type="NCBI Taxonomy" id="1051891"/>
    <lineage>
        <taxon>Eukaryota</taxon>
        <taxon>Fungi</taxon>
        <taxon>Dikarya</taxon>
        <taxon>Basidiomycota</taxon>
        <taxon>Agaricomycotina</taxon>
        <taxon>Agaricomycetes</taxon>
        <taxon>Cantharellales</taxon>
        <taxon>Tulasnellaceae</taxon>
        <taxon>Tulasnella</taxon>
    </lineage>
</organism>
<dbReference type="OrthoDB" id="2500073at2759"/>
<dbReference type="EMBL" id="KN822944">
    <property type="protein sequence ID" value="KIO34154.1"/>
    <property type="molecule type" value="Genomic_DNA"/>
</dbReference>
<dbReference type="AlphaFoldDB" id="A0A0C3QY74"/>
<gene>
    <name evidence="2" type="ORF">M407DRAFT_240764</name>
</gene>
<feature type="region of interest" description="Disordered" evidence="1">
    <location>
        <begin position="1"/>
        <end position="196"/>
    </location>
</feature>
<proteinExistence type="predicted"/>
<dbReference type="Proteomes" id="UP000054248">
    <property type="component" value="Unassembled WGS sequence"/>
</dbReference>
<evidence type="ECO:0000313" key="2">
    <source>
        <dbReference type="EMBL" id="KIO34154.1"/>
    </source>
</evidence>
<feature type="compositionally biased region" description="Basic and acidic residues" evidence="1">
    <location>
        <begin position="77"/>
        <end position="126"/>
    </location>
</feature>
<protein>
    <submittedName>
        <fullName evidence="2">Uncharacterized protein</fullName>
    </submittedName>
</protein>